<dbReference type="Proteomes" id="UP001139031">
    <property type="component" value="Unassembled WGS sequence"/>
</dbReference>
<keyword evidence="5 7" id="KW-0472">Membrane</keyword>
<evidence type="ECO:0000256" key="1">
    <source>
        <dbReference type="ARBA" id="ARBA00004141"/>
    </source>
</evidence>
<dbReference type="InterPro" id="IPR000425">
    <property type="entry name" value="MIP"/>
</dbReference>
<keyword evidence="2 6" id="KW-0813">Transport</keyword>
<keyword evidence="4 7" id="KW-1133">Transmembrane helix</keyword>
<feature type="transmembrane region" description="Helical" evidence="7">
    <location>
        <begin position="109"/>
        <end position="128"/>
    </location>
</feature>
<proteinExistence type="inferred from homology"/>
<reference evidence="8" key="1">
    <citation type="submission" date="2021-08" db="EMBL/GenBank/DDBJ databases">
        <authorList>
            <person name="Stevens D.C."/>
        </authorList>
    </citation>
    <scope>NUCLEOTIDE SEQUENCE</scope>
    <source>
        <strain evidence="8">DSM 53165</strain>
    </source>
</reference>
<organism evidence="8 9">
    <name type="scientific">Nannocystis pusilla</name>
    <dbReference type="NCBI Taxonomy" id="889268"/>
    <lineage>
        <taxon>Bacteria</taxon>
        <taxon>Pseudomonadati</taxon>
        <taxon>Myxococcota</taxon>
        <taxon>Polyangia</taxon>
        <taxon>Nannocystales</taxon>
        <taxon>Nannocystaceae</taxon>
        <taxon>Nannocystis</taxon>
    </lineage>
</organism>
<dbReference type="RefSeq" id="WP_224192369.1">
    <property type="nucleotide sequence ID" value="NZ_JAIRAU010000019.1"/>
</dbReference>
<dbReference type="SUPFAM" id="SSF81338">
    <property type="entry name" value="Aquaporin-like"/>
    <property type="match status" value="1"/>
</dbReference>
<evidence type="ECO:0000256" key="2">
    <source>
        <dbReference type="ARBA" id="ARBA00022448"/>
    </source>
</evidence>
<dbReference type="PRINTS" id="PR00783">
    <property type="entry name" value="MINTRINSICP"/>
</dbReference>
<evidence type="ECO:0000313" key="9">
    <source>
        <dbReference type="Proteomes" id="UP001139031"/>
    </source>
</evidence>
<feature type="transmembrane region" description="Helical" evidence="7">
    <location>
        <begin position="183"/>
        <end position="203"/>
    </location>
</feature>
<evidence type="ECO:0000256" key="7">
    <source>
        <dbReference type="SAM" id="Phobius"/>
    </source>
</evidence>
<dbReference type="InterPro" id="IPR034294">
    <property type="entry name" value="Aquaporin_transptr"/>
</dbReference>
<evidence type="ECO:0000256" key="4">
    <source>
        <dbReference type="ARBA" id="ARBA00022989"/>
    </source>
</evidence>
<comment type="caution">
    <text evidence="8">The sequence shown here is derived from an EMBL/GenBank/DDBJ whole genome shotgun (WGS) entry which is preliminary data.</text>
</comment>
<feature type="transmembrane region" description="Helical" evidence="7">
    <location>
        <begin position="140"/>
        <end position="163"/>
    </location>
</feature>
<sequence length="210" mass="21093">MKNYVTEFVGTFLFVFSIALAVAHAGALAPLVIGAALMCMVYMGGHISGGHYNPAVTLAVYLRGKLGLPTALGYAGSQFAGATLAAALAPIVTHQAFLVAPGTTDLTSALLVETLFTFALVLVVLDVATDDAVAKNSFYGLAIGFTIVVAAFAGGSVSGGAFNPAVGLGAAAAALDSAALGHAWLYLVGPLSGALLATLVYHLQHPSEAV</sequence>
<dbReference type="InterPro" id="IPR022357">
    <property type="entry name" value="MIP_CS"/>
</dbReference>
<dbReference type="EMBL" id="JAIRAU010000019">
    <property type="protein sequence ID" value="MBZ5710599.1"/>
    <property type="molecule type" value="Genomic_DNA"/>
</dbReference>
<keyword evidence="3 6" id="KW-0812">Transmembrane</keyword>
<protein>
    <submittedName>
        <fullName evidence="8">Aquaporin</fullName>
    </submittedName>
</protein>
<dbReference type="Pfam" id="PF00230">
    <property type="entry name" value="MIP"/>
    <property type="match status" value="1"/>
</dbReference>
<name>A0ABS7TQU3_9BACT</name>
<comment type="similarity">
    <text evidence="6">Belongs to the MIP/aquaporin (TC 1.A.8) family.</text>
</comment>
<dbReference type="Gene3D" id="1.20.1080.10">
    <property type="entry name" value="Glycerol uptake facilitator protein"/>
    <property type="match status" value="1"/>
</dbReference>
<evidence type="ECO:0000256" key="5">
    <source>
        <dbReference type="ARBA" id="ARBA00023136"/>
    </source>
</evidence>
<evidence type="ECO:0000256" key="6">
    <source>
        <dbReference type="RuleBase" id="RU000477"/>
    </source>
</evidence>
<feature type="transmembrane region" description="Helical" evidence="7">
    <location>
        <begin position="12"/>
        <end position="45"/>
    </location>
</feature>
<feature type="transmembrane region" description="Helical" evidence="7">
    <location>
        <begin position="66"/>
        <end position="89"/>
    </location>
</feature>
<keyword evidence="9" id="KW-1185">Reference proteome</keyword>
<dbReference type="PANTHER" id="PTHR45724:SF13">
    <property type="entry name" value="AQUAPORIN NIP1-1-RELATED"/>
    <property type="match status" value="1"/>
</dbReference>
<accession>A0ABS7TQU3</accession>
<gene>
    <name evidence="8" type="ORF">K7C98_15165</name>
</gene>
<comment type="subcellular location">
    <subcellularLocation>
        <location evidence="1">Membrane</location>
        <topology evidence="1">Multi-pass membrane protein</topology>
    </subcellularLocation>
</comment>
<dbReference type="PANTHER" id="PTHR45724">
    <property type="entry name" value="AQUAPORIN NIP2-1"/>
    <property type="match status" value="1"/>
</dbReference>
<evidence type="ECO:0000256" key="3">
    <source>
        <dbReference type="ARBA" id="ARBA00022692"/>
    </source>
</evidence>
<evidence type="ECO:0000313" key="8">
    <source>
        <dbReference type="EMBL" id="MBZ5710599.1"/>
    </source>
</evidence>
<dbReference type="InterPro" id="IPR023271">
    <property type="entry name" value="Aquaporin-like"/>
</dbReference>
<dbReference type="PROSITE" id="PS00221">
    <property type="entry name" value="MIP"/>
    <property type="match status" value="1"/>
</dbReference>